<dbReference type="InterPro" id="IPR051165">
    <property type="entry name" value="Multifunctional_ANK_Repeat"/>
</dbReference>
<dbReference type="EMBL" id="JBJJXI010000100">
    <property type="protein sequence ID" value="KAL3393073.1"/>
    <property type="molecule type" value="Genomic_DNA"/>
</dbReference>
<dbReference type="SMART" id="SM00248">
    <property type="entry name" value="ANK"/>
    <property type="match status" value="6"/>
</dbReference>
<protein>
    <submittedName>
        <fullName evidence="4">Uncharacterized protein</fullName>
    </submittedName>
</protein>
<evidence type="ECO:0000256" key="2">
    <source>
        <dbReference type="ARBA" id="ARBA00023043"/>
    </source>
</evidence>
<dbReference type="AlphaFoldDB" id="A0ABD2WJA5"/>
<dbReference type="Gene3D" id="1.25.40.20">
    <property type="entry name" value="Ankyrin repeat-containing domain"/>
    <property type="match status" value="2"/>
</dbReference>
<name>A0ABD2WJA5_9HYME</name>
<keyword evidence="2 3" id="KW-0040">ANK repeat</keyword>
<feature type="repeat" description="ANK" evidence="3">
    <location>
        <begin position="166"/>
        <end position="198"/>
    </location>
</feature>
<organism evidence="4 5">
    <name type="scientific">Trichogramma kaykai</name>
    <dbReference type="NCBI Taxonomy" id="54128"/>
    <lineage>
        <taxon>Eukaryota</taxon>
        <taxon>Metazoa</taxon>
        <taxon>Ecdysozoa</taxon>
        <taxon>Arthropoda</taxon>
        <taxon>Hexapoda</taxon>
        <taxon>Insecta</taxon>
        <taxon>Pterygota</taxon>
        <taxon>Neoptera</taxon>
        <taxon>Endopterygota</taxon>
        <taxon>Hymenoptera</taxon>
        <taxon>Apocrita</taxon>
        <taxon>Proctotrupomorpha</taxon>
        <taxon>Chalcidoidea</taxon>
        <taxon>Trichogrammatidae</taxon>
        <taxon>Trichogramma</taxon>
    </lineage>
</organism>
<evidence type="ECO:0000313" key="5">
    <source>
        <dbReference type="Proteomes" id="UP001627154"/>
    </source>
</evidence>
<keyword evidence="5" id="KW-1185">Reference proteome</keyword>
<accession>A0ABD2WJA5</accession>
<feature type="repeat" description="ANK" evidence="3">
    <location>
        <begin position="93"/>
        <end position="125"/>
    </location>
</feature>
<dbReference type="PROSITE" id="PS50088">
    <property type="entry name" value="ANK_REPEAT"/>
    <property type="match status" value="3"/>
</dbReference>
<keyword evidence="1" id="KW-0677">Repeat</keyword>
<dbReference type="Pfam" id="PF12796">
    <property type="entry name" value="Ank_2"/>
    <property type="match status" value="2"/>
</dbReference>
<dbReference type="InterPro" id="IPR002110">
    <property type="entry name" value="Ankyrin_rpt"/>
</dbReference>
<evidence type="ECO:0000256" key="3">
    <source>
        <dbReference type="PROSITE-ProRule" id="PRU00023"/>
    </source>
</evidence>
<evidence type="ECO:0000256" key="1">
    <source>
        <dbReference type="ARBA" id="ARBA00022737"/>
    </source>
</evidence>
<proteinExistence type="predicted"/>
<evidence type="ECO:0000313" key="4">
    <source>
        <dbReference type="EMBL" id="KAL3393073.1"/>
    </source>
</evidence>
<reference evidence="4 5" key="1">
    <citation type="journal article" date="2024" name="bioRxiv">
        <title>A reference genome for Trichogramma kaykai: A tiny desert-dwelling parasitoid wasp with competing sex-ratio distorters.</title>
        <authorList>
            <person name="Culotta J."/>
            <person name="Lindsey A.R."/>
        </authorList>
    </citation>
    <scope>NUCLEOTIDE SEQUENCE [LARGE SCALE GENOMIC DNA]</scope>
    <source>
        <strain evidence="4 5">KSX58</strain>
    </source>
</reference>
<dbReference type="PANTHER" id="PTHR24123:SF33">
    <property type="entry name" value="PROTEIN HOS4"/>
    <property type="match status" value="1"/>
</dbReference>
<sequence>MGYKDEPDFNNEGKPILRRTTPLHLMTRGDLPKTHADNHTARDLFNVYDRFDVNYIDEFGLTHFHVACRYGCEDVVEKFLELGQDPNLLVLKINDSPLLLALNWRHKQVAELLLRRGADPNLPNVNGLTPLHVTCQTNDGGDLMKFFFNINDKLNHQVQVNFQDKFGNTPLHFAVHYDDEETVKFLLRRGADPNRRNAVRSTPLHLICHSQNNDDLARLFFKMNEELNQLVQVNAADNYGRTPLQLAVFYLRLDIIDLLIKKGADLSSFVFPTDIYCGQKIEPPEHRRRINYKLRLASGVVLIVERLKKSGYGLDRGNILTIMNLIAKHGLFEKSAFVERRLFVDVELATEAKKLMVKPDLSLYDLIRLPPEKARKRVTFQEYFDFSRSSKFCISYQEDCVVHLCEKVTREFFRDYVLNSFWELIHYRVPSLCCDMILDNLNNEDLYNIYLAASQPSHEESENKNDLTGNCNKITNLYKQEEGSRREIYKAWTFRTHRYLSSNAHTSATAGTGRTCSRLLYIHIHTTYTCSRRCGGGGG</sequence>
<dbReference type="InterPro" id="IPR036770">
    <property type="entry name" value="Ankyrin_rpt-contain_sf"/>
</dbReference>
<comment type="caution">
    <text evidence="4">The sequence shown here is derived from an EMBL/GenBank/DDBJ whole genome shotgun (WGS) entry which is preliminary data.</text>
</comment>
<dbReference type="PANTHER" id="PTHR24123">
    <property type="entry name" value="ANKYRIN REPEAT-CONTAINING"/>
    <property type="match status" value="1"/>
</dbReference>
<dbReference type="SUPFAM" id="SSF48403">
    <property type="entry name" value="Ankyrin repeat"/>
    <property type="match status" value="1"/>
</dbReference>
<gene>
    <name evidence="4" type="ORF">TKK_012343</name>
</gene>
<feature type="repeat" description="ANK" evidence="3">
    <location>
        <begin position="239"/>
        <end position="267"/>
    </location>
</feature>
<dbReference type="Proteomes" id="UP001627154">
    <property type="component" value="Unassembled WGS sequence"/>
</dbReference>
<dbReference type="PROSITE" id="PS50297">
    <property type="entry name" value="ANK_REP_REGION"/>
    <property type="match status" value="3"/>
</dbReference>